<dbReference type="AlphaFoldDB" id="A0A7X6MF87"/>
<evidence type="ECO:0000256" key="2">
    <source>
        <dbReference type="SAM" id="Phobius"/>
    </source>
</evidence>
<proteinExistence type="predicted"/>
<gene>
    <name evidence="3" type="ORF">HGB44_19980</name>
</gene>
<evidence type="ECO:0000313" key="3">
    <source>
        <dbReference type="EMBL" id="NKY99929.1"/>
    </source>
</evidence>
<evidence type="ECO:0000256" key="1">
    <source>
        <dbReference type="SAM" id="MobiDB-lite"/>
    </source>
</evidence>
<evidence type="ECO:0000313" key="4">
    <source>
        <dbReference type="Proteomes" id="UP000553209"/>
    </source>
</evidence>
<accession>A0A7X6MF87</accession>
<dbReference type="RefSeq" id="WP_061078263.1">
    <property type="nucleotide sequence ID" value="NZ_JAAXPG010000019.1"/>
</dbReference>
<dbReference type="EMBL" id="JAAXPG010000019">
    <property type="protein sequence ID" value="NKY99929.1"/>
    <property type="molecule type" value="Genomic_DNA"/>
</dbReference>
<feature type="transmembrane region" description="Helical" evidence="2">
    <location>
        <begin position="99"/>
        <end position="119"/>
    </location>
</feature>
<feature type="region of interest" description="Disordered" evidence="1">
    <location>
        <begin position="1"/>
        <end position="49"/>
    </location>
</feature>
<feature type="transmembrane region" description="Helical" evidence="2">
    <location>
        <begin position="64"/>
        <end position="92"/>
    </location>
</feature>
<feature type="transmembrane region" description="Helical" evidence="2">
    <location>
        <begin position="131"/>
        <end position="149"/>
    </location>
</feature>
<organism evidence="3 4">
    <name type="scientific">Nocardiopsis alborubida</name>
    <dbReference type="NCBI Taxonomy" id="146802"/>
    <lineage>
        <taxon>Bacteria</taxon>
        <taxon>Bacillati</taxon>
        <taxon>Actinomycetota</taxon>
        <taxon>Actinomycetes</taxon>
        <taxon>Streptosporangiales</taxon>
        <taxon>Nocardiopsidaceae</taxon>
        <taxon>Nocardiopsis</taxon>
    </lineage>
</organism>
<sequence>MREDAIRPRPVIDPALPDRRREEAFRGTEPPGPPPRRRGGSTEARPPRLADSGVHLLGVGFTTAMALIAAGWYLSMVVASVSLVAYVAALAFRRDAHPAVRAAGAAAGAGTLAAAPAWLMDVVPQDPSPGIPWMVFGVLVAVVTADTLTSRVRRTDRERHREHVVLPDDVSEGDHALLVEVQRTIDLVRGARTELGGESLDTDRALAVLYEQEWRIASLLARQRELRRSHQRRWQRAVSPRVREALKPQREHLYAVETAVRARVAQITEYGRLVEQAVAAHREWEQCQEAVDSTAEYAEHLASAGFLGTRAADVAELAATAALARQVRDERVSRLAGHDLVAHG</sequence>
<dbReference type="Proteomes" id="UP000553209">
    <property type="component" value="Unassembled WGS sequence"/>
</dbReference>
<reference evidence="3 4" key="1">
    <citation type="submission" date="2020-04" db="EMBL/GenBank/DDBJ databases">
        <title>MicrobeNet Type strains.</title>
        <authorList>
            <person name="Nicholson A.C."/>
        </authorList>
    </citation>
    <scope>NUCLEOTIDE SEQUENCE [LARGE SCALE GENOMIC DNA]</scope>
    <source>
        <strain evidence="3 4">ATCC 23612</strain>
    </source>
</reference>
<protein>
    <submittedName>
        <fullName evidence="3">Uncharacterized protein</fullName>
    </submittedName>
</protein>
<keyword evidence="2" id="KW-0812">Transmembrane</keyword>
<name>A0A7X6MF87_9ACTN</name>
<keyword evidence="2" id="KW-1133">Transmembrane helix</keyword>
<keyword evidence="4" id="KW-1185">Reference proteome</keyword>
<comment type="caution">
    <text evidence="3">The sequence shown here is derived from an EMBL/GenBank/DDBJ whole genome shotgun (WGS) entry which is preliminary data.</text>
</comment>
<keyword evidence="2" id="KW-0472">Membrane</keyword>
<feature type="compositionally biased region" description="Basic and acidic residues" evidence="1">
    <location>
        <begin position="16"/>
        <end position="26"/>
    </location>
</feature>